<feature type="region of interest" description="Disordered" evidence="1">
    <location>
        <begin position="1"/>
        <end position="70"/>
    </location>
</feature>
<reference evidence="2 3" key="1">
    <citation type="submission" date="2021-06" db="EMBL/GenBank/DDBJ databases">
        <authorList>
            <person name="Palmer J.M."/>
        </authorList>
    </citation>
    <scope>NUCLEOTIDE SEQUENCE [LARGE SCALE GENOMIC DNA]</scope>
    <source>
        <strain evidence="2 3">GA_2019</strain>
        <tissue evidence="2">Muscle</tissue>
    </source>
</reference>
<feature type="compositionally biased region" description="Basic and acidic residues" evidence="1">
    <location>
        <begin position="1"/>
        <end position="13"/>
    </location>
</feature>
<organism evidence="2 3">
    <name type="scientific">Goodea atripinnis</name>
    <dbReference type="NCBI Taxonomy" id="208336"/>
    <lineage>
        <taxon>Eukaryota</taxon>
        <taxon>Metazoa</taxon>
        <taxon>Chordata</taxon>
        <taxon>Craniata</taxon>
        <taxon>Vertebrata</taxon>
        <taxon>Euteleostomi</taxon>
        <taxon>Actinopterygii</taxon>
        <taxon>Neopterygii</taxon>
        <taxon>Teleostei</taxon>
        <taxon>Neoteleostei</taxon>
        <taxon>Acanthomorphata</taxon>
        <taxon>Ovalentaria</taxon>
        <taxon>Atherinomorphae</taxon>
        <taxon>Cyprinodontiformes</taxon>
        <taxon>Goodeidae</taxon>
        <taxon>Goodea</taxon>
    </lineage>
</organism>
<proteinExistence type="predicted"/>
<feature type="compositionally biased region" description="Basic and acidic residues" evidence="1">
    <location>
        <begin position="45"/>
        <end position="70"/>
    </location>
</feature>
<feature type="compositionally biased region" description="Basic residues" evidence="1">
    <location>
        <begin position="29"/>
        <end position="44"/>
    </location>
</feature>
<comment type="caution">
    <text evidence="2">The sequence shown here is derived from an EMBL/GenBank/DDBJ whole genome shotgun (WGS) entry which is preliminary data.</text>
</comment>
<dbReference type="Proteomes" id="UP001476798">
    <property type="component" value="Unassembled WGS sequence"/>
</dbReference>
<evidence type="ECO:0000313" key="3">
    <source>
        <dbReference type="Proteomes" id="UP001476798"/>
    </source>
</evidence>
<protein>
    <submittedName>
        <fullName evidence="2">Uncharacterized protein</fullName>
    </submittedName>
</protein>
<name>A0ABV0PHE3_9TELE</name>
<evidence type="ECO:0000313" key="2">
    <source>
        <dbReference type="EMBL" id="MEQ2182909.1"/>
    </source>
</evidence>
<evidence type="ECO:0000256" key="1">
    <source>
        <dbReference type="SAM" id="MobiDB-lite"/>
    </source>
</evidence>
<dbReference type="EMBL" id="JAHRIO010073451">
    <property type="protein sequence ID" value="MEQ2182909.1"/>
    <property type="molecule type" value="Genomic_DNA"/>
</dbReference>
<gene>
    <name evidence="2" type="ORF">GOODEAATRI_027098</name>
</gene>
<keyword evidence="3" id="KW-1185">Reference proteome</keyword>
<accession>A0ABV0PHE3</accession>
<sequence length="109" mass="12544">MEGKAMDKQEKEGHRKRMTQGRKDTGMDKRKRHKKQRKKTRGSQKMKEGSKGTKGEVKRSEGHKDEREERYTHCFKPAAKSVILRCVCVCGGGTKCLSRRLLPVNCCHL</sequence>